<dbReference type="PANTHER" id="PTHR43806:SF11">
    <property type="entry name" value="CEREVISIN-RELATED"/>
    <property type="match status" value="1"/>
</dbReference>
<dbReference type="Gene3D" id="3.40.50.200">
    <property type="entry name" value="Peptidase S8/S53 domain"/>
    <property type="match status" value="1"/>
</dbReference>
<evidence type="ECO:0000313" key="8">
    <source>
        <dbReference type="EMBL" id="RKR00497.1"/>
    </source>
</evidence>
<gene>
    <name evidence="8" type="ORF">C7435_1705</name>
</gene>
<dbReference type="PROSITE" id="PS51892">
    <property type="entry name" value="SUBTILASE"/>
    <property type="match status" value="1"/>
</dbReference>
<dbReference type="GO" id="GO:0004252">
    <property type="term" value="F:serine-type endopeptidase activity"/>
    <property type="evidence" value="ECO:0007669"/>
    <property type="project" value="UniProtKB-UniRule"/>
</dbReference>
<sequence>MSMRATGLIMLLVSLTVSGMARAQLPVGLPDLPVTDRLRDRLPDTLDRAVEDLEDVRQDTLDRLLRRNRDVLERGPDRSVILRDQITTLVSDEAALASLLDAGFGIIRQRQLGGLPMRVYVLRVPVGLSTVRALALARQIDPAGVHDFNHLYSRSGIAAQPPGMTRRPPGGLRVGLVDTGVAAGHPALAAVRVEARAFHDGVYEAAPHGTAVASLMVGRADDTLYAADIYGSGPTGGSLEALLEALGWMAEVEVGVINVSLVGPDNALLRSVIAMLVERGHVVVAAVGNDGPRADPLFPAAYPGVIGVTGVDQRGRVLPEACRGEHVDFAVQGRDLPVAALPDGVDEVRGTSFAAPQIAALIAAGHDRPQAGAMNAAMTMLTARAEDAGRPGRDTVYGVGVIRRTPALTAVRTE</sequence>
<keyword evidence="2 5" id="KW-0645">Protease</keyword>
<feature type="active site" description="Charge relay system" evidence="5">
    <location>
        <position position="208"/>
    </location>
</feature>
<keyword evidence="6" id="KW-0732">Signal</keyword>
<evidence type="ECO:0000256" key="3">
    <source>
        <dbReference type="ARBA" id="ARBA00022801"/>
    </source>
</evidence>
<comment type="caution">
    <text evidence="8">The sequence shown here is derived from an EMBL/GenBank/DDBJ whole genome shotgun (WGS) entry which is preliminary data.</text>
</comment>
<reference evidence="8 9" key="1">
    <citation type="submission" date="2018-10" db="EMBL/GenBank/DDBJ databases">
        <title>Genomic Encyclopedia of Type Strains, Phase IV (KMG-IV): sequencing the most valuable type-strain genomes for metagenomic binning, comparative biology and taxonomic classification.</title>
        <authorList>
            <person name="Goeker M."/>
        </authorList>
    </citation>
    <scope>NUCLEOTIDE SEQUENCE [LARGE SCALE GENOMIC DNA]</scope>
    <source>
        <strain evidence="8 9">DSM 4734</strain>
    </source>
</reference>
<comment type="similarity">
    <text evidence="1 5">Belongs to the peptidase S8 family.</text>
</comment>
<feature type="active site" description="Charge relay system" evidence="5">
    <location>
        <position position="352"/>
    </location>
</feature>
<dbReference type="InterPro" id="IPR015500">
    <property type="entry name" value="Peptidase_S8_subtilisin-rel"/>
</dbReference>
<evidence type="ECO:0000256" key="1">
    <source>
        <dbReference type="ARBA" id="ARBA00011073"/>
    </source>
</evidence>
<feature type="domain" description="Peptidase S8/S53" evidence="7">
    <location>
        <begin position="171"/>
        <end position="400"/>
    </location>
</feature>
<keyword evidence="4 5" id="KW-0720">Serine protease</keyword>
<dbReference type="EMBL" id="RBIM01000003">
    <property type="protein sequence ID" value="RKR00497.1"/>
    <property type="molecule type" value="Genomic_DNA"/>
</dbReference>
<evidence type="ECO:0000256" key="5">
    <source>
        <dbReference type="PROSITE-ProRule" id="PRU01240"/>
    </source>
</evidence>
<dbReference type="PANTHER" id="PTHR43806">
    <property type="entry name" value="PEPTIDASE S8"/>
    <property type="match status" value="1"/>
</dbReference>
<feature type="chain" id="PRO_5019814303" evidence="6">
    <location>
        <begin position="24"/>
        <end position="414"/>
    </location>
</feature>
<organism evidence="8 9">
    <name type="scientific">Maricaulis maris</name>
    <dbReference type="NCBI Taxonomy" id="74318"/>
    <lineage>
        <taxon>Bacteria</taxon>
        <taxon>Pseudomonadati</taxon>
        <taxon>Pseudomonadota</taxon>
        <taxon>Alphaproteobacteria</taxon>
        <taxon>Maricaulales</taxon>
        <taxon>Maricaulaceae</taxon>
        <taxon>Maricaulis</taxon>
    </lineage>
</organism>
<dbReference type="Proteomes" id="UP000273675">
    <property type="component" value="Unassembled WGS sequence"/>
</dbReference>
<dbReference type="CDD" id="cd05561">
    <property type="entry name" value="Peptidases_S8_4"/>
    <property type="match status" value="1"/>
</dbReference>
<evidence type="ECO:0000256" key="6">
    <source>
        <dbReference type="SAM" id="SignalP"/>
    </source>
</evidence>
<protein>
    <submittedName>
        <fullName evidence="8">Subtilase family protein</fullName>
    </submittedName>
</protein>
<dbReference type="PRINTS" id="PR00723">
    <property type="entry name" value="SUBTILISIN"/>
</dbReference>
<evidence type="ECO:0000256" key="2">
    <source>
        <dbReference type="ARBA" id="ARBA00022670"/>
    </source>
</evidence>
<dbReference type="InterPro" id="IPR050131">
    <property type="entry name" value="Peptidase_S8_subtilisin-like"/>
</dbReference>
<dbReference type="InterPro" id="IPR036852">
    <property type="entry name" value="Peptidase_S8/S53_dom_sf"/>
</dbReference>
<keyword evidence="3 5" id="KW-0378">Hydrolase</keyword>
<accession>A0A495DDT0</accession>
<evidence type="ECO:0000256" key="4">
    <source>
        <dbReference type="ARBA" id="ARBA00022825"/>
    </source>
</evidence>
<dbReference type="GO" id="GO:0006508">
    <property type="term" value="P:proteolysis"/>
    <property type="evidence" value="ECO:0007669"/>
    <property type="project" value="UniProtKB-KW"/>
</dbReference>
<name>A0A495DDT0_9PROT</name>
<feature type="signal peptide" evidence="6">
    <location>
        <begin position="1"/>
        <end position="23"/>
    </location>
</feature>
<dbReference type="SUPFAM" id="SSF52743">
    <property type="entry name" value="Subtilisin-like"/>
    <property type="match status" value="1"/>
</dbReference>
<evidence type="ECO:0000259" key="7">
    <source>
        <dbReference type="Pfam" id="PF00082"/>
    </source>
</evidence>
<feature type="active site" description="Charge relay system" evidence="5">
    <location>
        <position position="178"/>
    </location>
</feature>
<dbReference type="AlphaFoldDB" id="A0A495DDT0"/>
<dbReference type="RefSeq" id="WP_083635016.1">
    <property type="nucleotide sequence ID" value="NZ_RBIM01000003.1"/>
</dbReference>
<evidence type="ECO:0000313" key="9">
    <source>
        <dbReference type="Proteomes" id="UP000273675"/>
    </source>
</evidence>
<dbReference type="InterPro" id="IPR000209">
    <property type="entry name" value="Peptidase_S8/S53_dom"/>
</dbReference>
<proteinExistence type="inferred from homology"/>
<dbReference type="Pfam" id="PF00082">
    <property type="entry name" value="Peptidase_S8"/>
    <property type="match status" value="1"/>
</dbReference>